<sequence>MDHYATLKDYCEAINIPSSKWEDFDIRTFEENMKTVHQKMPPFKHEFYAIALKLDGSGYAKTGNYSTEDLKATLFFNSPYQILRWDIAPDWDGFYIIFSEEFYRREESKKQISADFPFLLVDNTIPLTLNSEEAVTFIKIFEDMLMEHKKNDALSKTICHLNTLVLLHKVGRLFDKKVPASERSFDHRNQDLNLVSRFKTMLETSFYPNQTFENGEPHKVRYYADQLNIHPNHLNAVIKRITNSPASEHIQNHILTLAKSKLSNTSLSIKEIAFDLYYNYPNHFANFFKKQMGVTPNTFRKGIK</sequence>
<comment type="caution">
    <text evidence="5">The sequence shown here is derived from an EMBL/GenBank/DDBJ whole genome shotgun (WGS) entry which is preliminary data.</text>
</comment>
<dbReference type="SMART" id="SM00342">
    <property type="entry name" value="HTH_ARAC"/>
    <property type="match status" value="1"/>
</dbReference>
<feature type="domain" description="HTH araC/xylS-type" evidence="4">
    <location>
        <begin position="196"/>
        <end position="302"/>
    </location>
</feature>
<keyword evidence="2" id="KW-0238">DNA-binding</keyword>
<keyword evidence="6" id="KW-1185">Reference proteome</keyword>
<name>A0A4Q8QAS7_9FLAO</name>
<evidence type="ECO:0000256" key="3">
    <source>
        <dbReference type="ARBA" id="ARBA00023163"/>
    </source>
</evidence>
<dbReference type="InterPro" id="IPR018060">
    <property type="entry name" value="HTH_AraC"/>
</dbReference>
<dbReference type="AlphaFoldDB" id="A0A4Q8QAS7"/>
<reference evidence="5 6" key="1">
    <citation type="submission" date="2019-02" db="EMBL/GenBank/DDBJ databases">
        <title>Draft genome sequence of Muricauda sp. 176CP4-71.</title>
        <authorList>
            <person name="Park J.-S."/>
        </authorList>
    </citation>
    <scope>NUCLEOTIDE SEQUENCE [LARGE SCALE GENOMIC DNA]</scope>
    <source>
        <strain evidence="5 6">176CP4-71</strain>
    </source>
</reference>
<dbReference type="PROSITE" id="PS01124">
    <property type="entry name" value="HTH_ARAC_FAMILY_2"/>
    <property type="match status" value="1"/>
</dbReference>
<dbReference type="Gene3D" id="1.10.10.60">
    <property type="entry name" value="Homeodomain-like"/>
    <property type="match status" value="1"/>
</dbReference>
<evidence type="ECO:0000313" key="6">
    <source>
        <dbReference type="Proteomes" id="UP000291981"/>
    </source>
</evidence>
<keyword evidence="1" id="KW-0805">Transcription regulation</keyword>
<organism evidence="5 6">
    <name type="scientific">Flagellimonas allohymeniacidonis</name>
    <dbReference type="NCBI Taxonomy" id="2517819"/>
    <lineage>
        <taxon>Bacteria</taxon>
        <taxon>Pseudomonadati</taxon>
        <taxon>Bacteroidota</taxon>
        <taxon>Flavobacteriia</taxon>
        <taxon>Flavobacteriales</taxon>
        <taxon>Flavobacteriaceae</taxon>
        <taxon>Flagellimonas</taxon>
    </lineage>
</organism>
<dbReference type="Proteomes" id="UP000291981">
    <property type="component" value="Unassembled WGS sequence"/>
</dbReference>
<dbReference type="GO" id="GO:0003700">
    <property type="term" value="F:DNA-binding transcription factor activity"/>
    <property type="evidence" value="ECO:0007669"/>
    <property type="project" value="InterPro"/>
</dbReference>
<dbReference type="RefSeq" id="WP_130614101.1">
    <property type="nucleotide sequence ID" value="NZ_SGIU01000002.1"/>
</dbReference>
<keyword evidence="3" id="KW-0804">Transcription</keyword>
<accession>A0A4Q8QAS7</accession>
<dbReference type="PANTHER" id="PTHR43280:SF32">
    <property type="entry name" value="TRANSCRIPTIONAL REGULATORY PROTEIN"/>
    <property type="match status" value="1"/>
</dbReference>
<dbReference type="InterPro" id="IPR009057">
    <property type="entry name" value="Homeodomain-like_sf"/>
</dbReference>
<dbReference type="SUPFAM" id="SSF46689">
    <property type="entry name" value="Homeodomain-like"/>
    <property type="match status" value="1"/>
</dbReference>
<dbReference type="EMBL" id="SGIU01000002">
    <property type="protein sequence ID" value="TAI47361.1"/>
    <property type="molecule type" value="Genomic_DNA"/>
</dbReference>
<evidence type="ECO:0000259" key="4">
    <source>
        <dbReference type="PROSITE" id="PS01124"/>
    </source>
</evidence>
<protein>
    <submittedName>
        <fullName evidence="5">Helix-turn-helix domain-containing protein</fullName>
    </submittedName>
</protein>
<gene>
    <name evidence="5" type="ORF">EW142_11830</name>
</gene>
<dbReference type="GO" id="GO:0043565">
    <property type="term" value="F:sequence-specific DNA binding"/>
    <property type="evidence" value="ECO:0007669"/>
    <property type="project" value="InterPro"/>
</dbReference>
<dbReference type="PANTHER" id="PTHR43280">
    <property type="entry name" value="ARAC-FAMILY TRANSCRIPTIONAL REGULATOR"/>
    <property type="match status" value="1"/>
</dbReference>
<evidence type="ECO:0000313" key="5">
    <source>
        <dbReference type="EMBL" id="TAI47361.1"/>
    </source>
</evidence>
<evidence type="ECO:0000256" key="1">
    <source>
        <dbReference type="ARBA" id="ARBA00023015"/>
    </source>
</evidence>
<dbReference type="Pfam" id="PF12833">
    <property type="entry name" value="HTH_18"/>
    <property type="match status" value="1"/>
</dbReference>
<dbReference type="OrthoDB" id="2600165at2"/>
<proteinExistence type="predicted"/>
<evidence type="ECO:0000256" key="2">
    <source>
        <dbReference type="ARBA" id="ARBA00023125"/>
    </source>
</evidence>